<sequence length="173" mass="19216">HYAPTWVDSYASHHLTSNNNIQGRLAWLQQAKAKGLVDDSVATELERRQRLTEIQRGRLSMVLDDDGNLLPGALKSGALSEVKTVRYKDGSVGQSVKLHNPVSAIKEHNLMDGVYEQPLQVVDNRTQFLIVTSEKCEKLIARITERGEPVPTGLALSEALMKEQGKGETVEER</sequence>
<dbReference type="EMBL" id="LAZR01064961">
    <property type="protein sequence ID" value="KKK56506.1"/>
    <property type="molecule type" value="Genomic_DNA"/>
</dbReference>
<organism evidence="1">
    <name type="scientific">marine sediment metagenome</name>
    <dbReference type="NCBI Taxonomy" id="412755"/>
    <lineage>
        <taxon>unclassified sequences</taxon>
        <taxon>metagenomes</taxon>
        <taxon>ecological metagenomes</taxon>
    </lineage>
</organism>
<accession>A0A0F8Z8U4</accession>
<reference evidence="1" key="1">
    <citation type="journal article" date="2015" name="Nature">
        <title>Complex archaea that bridge the gap between prokaryotes and eukaryotes.</title>
        <authorList>
            <person name="Spang A."/>
            <person name="Saw J.H."/>
            <person name="Jorgensen S.L."/>
            <person name="Zaremba-Niedzwiedzka K."/>
            <person name="Martijn J."/>
            <person name="Lind A.E."/>
            <person name="van Eijk R."/>
            <person name="Schleper C."/>
            <person name="Guy L."/>
            <person name="Ettema T.J."/>
        </authorList>
    </citation>
    <scope>NUCLEOTIDE SEQUENCE</scope>
</reference>
<evidence type="ECO:0000313" key="1">
    <source>
        <dbReference type="EMBL" id="KKK56506.1"/>
    </source>
</evidence>
<name>A0A0F8Z8U4_9ZZZZ</name>
<protein>
    <submittedName>
        <fullName evidence="1">Uncharacterized protein</fullName>
    </submittedName>
</protein>
<gene>
    <name evidence="1" type="ORF">LCGC14_3063830</name>
</gene>
<dbReference type="AlphaFoldDB" id="A0A0F8Z8U4"/>
<proteinExistence type="predicted"/>
<comment type="caution">
    <text evidence="1">The sequence shown here is derived from an EMBL/GenBank/DDBJ whole genome shotgun (WGS) entry which is preliminary data.</text>
</comment>
<feature type="non-terminal residue" evidence="1">
    <location>
        <position position="1"/>
    </location>
</feature>